<dbReference type="GO" id="GO:0005886">
    <property type="term" value="C:plasma membrane"/>
    <property type="evidence" value="ECO:0007669"/>
    <property type="project" value="UniProtKB-SubCell"/>
</dbReference>
<dbReference type="STRING" id="292563.Cyast_2073"/>
<feature type="transmembrane region" description="Helical" evidence="8">
    <location>
        <begin position="199"/>
        <end position="222"/>
    </location>
</feature>
<evidence type="ECO:0000256" key="3">
    <source>
        <dbReference type="ARBA" id="ARBA00022448"/>
    </source>
</evidence>
<evidence type="ECO:0000256" key="1">
    <source>
        <dbReference type="ARBA" id="ARBA00004651"/>
    </source>
</evidence>
<dbReference type="KEGG" id="csn:Cyast_2073"/>
<keyword evidence="5 8" id="KW-0812">Transmembrane</keyword>
<evidence type="ECO:0000256" key="5">
    <source>
        <dbReference type="ARBA" id="ARBA00022692"/>
    </source>
</evidence>
<keyword evidence="6 8" id="KW-1133">Transmembrane helix</keyword>
<gene>
    <name evidence="9" type="ordered locus">Cyast_2073</name>
</gene>
<reference evidence="10" key="1">
    <citation type="journal article" date="2013" name="Proc. Natl. Acad. Sci. U.S.A.">
        <title>Improving the coverage of the cyanobacterial phylum using diversity-driven genome sequencing.</title>
        <authorList>
            <person name="Shih P.M."/>
            <person name="Wu D."/>
            <person name="Latifi A."/>
            <person name="Axen S.D."/>
            <person name="Fewer D.P."/>
            <person name="Talla E."/>
            <person name="Calteau A."/>
            <person name="Cai F."/>
            <person name="Tandeau de Marsac N."/>
            <person name="Rippka R."/>
            <person name="Herdman M."/>
            <person name="Sivonen K."/>
            <person name="Coursin T."/>
            <person name="Laurent T."/>
            <person name="Goodwin L."/>
            <person name="Nolan M."/>
            <person name="Davenport K.W."/>
            <person name="Han C.S."/>
            <person name="Rubin E.M."/>
            <person name="Eisen J.A."/>
            <person name="Woyke T."/>
            <person name="Gugger M."/>
            <person name="Kerfeld C.A."/>
        </authorList>
    </citation>
    <scope>NUCLEOTIDE SEQUENCE [LARGE SCALE GENOMIC DNA]</scope>
    <source>
        <strain evidence="10">ATCC 29140 / PCC 7202</strain>
    </source>
</reference>
<dbReference type="BioCyc" id="CSTA292563:G1353-2077-MONOMER"/>
<feature type="transmembrane region" description="Helical" evidence="8">
    <location>
        <begin position="31"/>
        <end position="47"/>
    </location>
</feature>
<comment type="similarity">
    <text evidence="2 8">Belongs to the lactate permease family.</text>
</comment>
<feature type="transmembrane region" description="Helical" evidence="8">
    <location>
        <begin position="314"/>
        <end position="333"/>
    </location>
</feature>
<evidence type="ECO:0000256" key="6">
    <source>
        <dbReference type="ARBA" id="ARBA00022989"/>
    </source>
</evidence>
<dbReference type="Pfam" id="PF02652">
    <property type="entry name" value="Lactate_perm"/>
    <property type="match status" value="1"/>
</dbReference>
<evidence type="ECO:0000313" key="10">
    <source>
        <dbReference type="Proteomes" id="UP000010483"/>
    </source>
</evidence>
<accession>K9YPI4</accession>
<keyword evidence="10" id="KW-1185">Reference proteome</keyword>
<feature type="transmembrane region" description="Helical" evidence="8">
    <location>
        <begin position="234"/>
        <end position="255"/>
    </location>
</feature>
<organism evidence="9 10">
    <name type="scientific">Cyanobacterium stanieri (strain ATCC 29140 / PCC 7202)</name>
    <dbReference type="NCBI Taxonomy" id="292563"/>
    <lineage>
        <taxon>Bacteria</taxon>
        <taxon>Bacillati</taxon>
        <taxon>Cyanobacteriota</taxon>
        <taxon>Cyanophyceae</taxon>
        <taxon>Oscillatoriophycideae</taxon>
        <taxon>Chroococcales</taxon>
        <taxon>Geminocystaceae</taxon>
        <taxon>Cyanobacterium</taxon>
    </lineage>
</organism>
<dbReference type="EMBL" id="CP003940">
    <property type="protein sequence ID" value="AFZ48023.1"/>
    <property type="molecule type" value="Genomic_DNA"/>
</dbReference>
<comment type="subcellular location">
    <subcellularLocation>
        <location evidence="1 8">Cell membrane</location>
        <topology evidence="1 8">Multi-pass membrane protein</topology>
    </subcellularLocation>
</comment>
<feature type="transmembrane region" description="Helical" evidence="8">
    <location>
        <begin position="367"/>
        <end position="389"/>
    </location>
</feature>
<dbReference type="eggNOG" id="COG1620">
    <property type="taxonomic scope" value="Bacteria"/>
</dbReference>
<dbReference type="PANTHER" id="PTHR30003">
    <property type="entry name" value="L-LACTATE PERMEASE"/>
    <property type="match status" value="1"/>
</dbReference>
<evidence type="ECO:0000256" key="2">
    <source>
        <dbReference type="ARBA" id="ARBA00010100"/>
    </source>
</evidence>
<feature type="transmembrane region" description="Helical" evidence="8">
    <location>
        <begin position="125"/>
        <end position="148"/>
    </location>
</feature>
<keyword evidence="7 8" id="KW-0472">Membrane</keyword>
<dbReference type="PATRIC" id="fig|292563.3.peg.2165"/>
<dbReference type="GO" id="GO:0015295">
    <property type="term" value="F:solute:proton symporter activity"/>
    <property type="evidence" value="ECO:0007669"/>
    <property type="project" value="TreeGrafter"/>
</dbReference>
<feature type="transmembrane region" description="Helical" evidence="8">
    <location>
        <begin position="450"/>
        <end position="478"/>
    </location>
</feature>
<feature type="transmembrane region" description="Helical" evidence="8">
    <location>
        <begin position="490"/>
        <end position="515"/>
    </location>
</feature>
<feature type="transmembrane region" description="Helical" evidence="8">
    <location>
        <begin position="535"/>
        <end position="553"/>
    </location>
</feature>
<evidence type="ECO:0000256" key="7">
    <source>
        <dbReference type="ARBA" id="ARBA00023136"/>
    </source>
</evidence>
<sequence length="554" mass="59966">MLYTIFALLPILSIFLLLVIAKQSASITMPIVYGITAVSAGIVWQVNPEILVATSLRGIVIALEILYILFGAMLLLNIISQAGALSVIRSSLLNISPDRRVQVVIVAWLFGSFIEGAAGFGTPAVICVPLLVAIGFPPLASVMVTLIIQSTPSTFGAVGTPIIVGIRRGLGNPEIVTNYLQSSGLTMEEFLQDITLKAALIHGVLGFFLPLVIVIILTVSFSPQPDWRSGLSEWKFLLFAGAALVVPYFLTAMFIGPEFPSLVGGMVGLLLVITTVRRGWFPIQRPWDFPEASHWLDSWSSSDYEVPEMRVRSLPIWLAWSPYGLVAGLLLLSRLEFLPFKDWLQGFRLSWLQVLGTEVEIISTPLYLPPTLFMIVVIISIALFQLSLSRSQKALSIAGKQLLSAVIPLVGAVAMAQVFIGTGTNQLDLPSMPVYLADQASDLFTQTWSWLASMVGLIGAFIAGSVTVSNLMFSLFQFGVAQQTNFPPDLILSLQTVGASAGNMICVSNIVAAAATVAMIGREGLLIRKLLFPTVYYTLGASLIGYIMLQIFAH</sequence>
<name>K9YPI4_CYASC</name>
<evidence type="ECO:0000256" key="8">
    <source>
        <dbReference type="RuleBase" id="RU365092"/>
    </source>
</evidence>
<protein>
    <recommendedName>
        <fullName evidence="8">L-lactate permease</fullName>
    </recommendedName>
</protein>
<feature type="transmembrane region" description="Helical" evidence="8">
    <location>
        <begin position="401"/>
        <end position="420"/>
    </location>
</feature>
<dbReference type="AlphaFoldDB" id="K9YPI4"/>
<keyword evidence="3 8" id="KW-0813">Transport</keyword>
<evidence type="ECO:0000313" key="9">
    <source>
        <dbReference type="EMBL" id="AFZ48023.1"/>
    </source>
</evidence>
<proteinExistence type="inferred from homology"/>
<keyword evidence="4 8" id="KW-1003">Cell membrane</keyword>
<feature type="transmembrane region" description="Helical" evidence="8">
    <location>
        <begin position="59"/>
        <end position="80"/>
    </location>
</feature>
<dbReference type="GO" id="GO:0015129">
    <property type="term" value="F:lactate transmembrane transporter activity"/>
    <property type="evidence" value="ECO:0007669"/>
    <property type="project" value="UniProtKB-UniRule"/>
</dbReference>
<dbReference type="PANTHER" id="PTHR30003:SF0">
    <property type="entry name" value="GLYCOLATE PERMEASE GLCA-RELATED"/>
    <property type="match status" value="1"/>
</dbReference>
<dbReference type="HOGENOM" id="CLU_021628_4_1_3"/>
<feature type="transmembrane region" description="Helical" evidence="8">
    <location>
        <begin position="261"/>
        <end position="280"/>
    </location>
</feature>
<dbReference type="Proteomes" id="UP000010483">
    <property type="component" value="Chromosome"/>
</dbReference>
<comment type="function">
    <text evidence="8">Uptake of L-lactate across the membrane. Can also transport D-lactate and glycolate.</text>
</comment>
<feature type="transmembrane region" description="Helical" evidence="8">
    <location>
        <begin position="100"/>
        <end position="118"/>
    </location>
</feature>
<evidence type="ECO:0000256" key="4">
    <source>
        <dbReference type="ARBA" id="ARBA00022475"/>
    </source>
</evidence>
<dbReference type="InterPro" id="IPR003804">
    <property type="entry name" value="Lactate_perm"/>
</dbReference>